<name>A0A8S1X743_PAROT</name>
<protein>
    <submittedName>
        <fullName evidence="1">Uncharacterized protein</fullName>
    </submittedName>
</protein>
<dbReference type="Proteomes" id="UP000683925">
    <property type="component" value="Unassembled WGS sequence"/>
</dbReference>
<comment type="caution">
    <text evidence="1">The sequence shown here is derived from an EMBL/GenBank/DDBJ whole genome shotgun (WGS) entry which is preliminary data.</text>
</comment>
<accession>A0A8S1X743</accession>
<proteinExistence type="predicted"/>
<dbReference type="OMA" id="HIEKYPI"/>
<evidence type="ECO:0000313" key="1">
    <source>
        <dbReference type="EMBL" id="CAD8194566.1"/>
    </source>
</evidence>
<sequence length="125" mass="14733">MAVKNRKFFTCLCSKWGMRSVNFVTFQFELQHIEKYPIVDYFNKYFNQNFESDMNSLNIENNKFMKRAIQRKSQREISLTPTIVLSNKEIEIDDFDSPTTLNLQIPIFSPTKMIYSLPKSAGTIK</sequence>
<keyword evidence="2" id="KW-1185">Reference proteome</keyword>
<evidence type="ECO:0000313" key="2">
    <source>
        <dbReference type="Proteomes" id="UP000683925"/>
    </source>
</evidence>
<organism evidence="1 2">
    <name type="scientific">Paramecium octaurelia</name>
    <dbReference type="NCBI Taxonomy" id="43137"/>
    <lineage>
        <taxon>Eukaryota</taxon>
        <taxon>Sar</taxon>
        <taxon>Alveolata</taxon>
        <taxon>Ciliophora</taxon>
        <taxon>Intramacronucleata</taxon>
        <taxon>Oligohymenophorea</taxon>
        <taxon>Peniculida</taxon>
        <taxon>Parameciidae</taxon>
        <taxon>Paramecium</taxon>
    </lineage>
</organism>
<reference evidence="1" key="1">
    <citation type="submission" date="2021-01" db="EMBL/GenBank/DDBJ databases">
        <authorList>
            <consortium name="Genoscope - CEA"/>
            <person name="William W."/>
        </authorList>
    </citation>
    <scope>NUCLEOTIDE SEQUENCE</scope>
</reference>
<gene>
    <name evidence="1" type="ORF">POCTA_138.1.T1070038</name>
</gene>
<dbReference type="EMBL" id="CAJJDP010000107">
    <property type="protein sequence ID" value="CAD8194566.1"/>
    <property type="molecule type" value="Genomic_DNA"/>
</dbReference>
<dbReference type="OrthoDB" id="301287at2759"/>
<dbReference type="AlphaFoldDB" id="A0A8S1X743"/>